<name>A0AAJ5W7C3_9SPHI</name>
<dbReference type="Proteomes" id="UP001214530">
    <property type="component" value="Chromosome"/>
</dbReference>
<dbReference type="AlphaFoldDB" id="A0AAJ5W7C3"/>
<dbReference type="NCBIfam" id="TIGR03780">
    <property type="entry name" value="Bac_Flav_CT_N"/>
    <property type="match status" value="1"/>
</dbReference>
<proteinExistence type="predicted"/>
<gene>
    <name evidence="1" type="primary">traN</name>
    <name evidence="1" type="ORF">P0Y49_13900</name>
</gene>
<sequence length="284" mass="31302">MMRKICAGWISLMILLISGGPLMAQNLVGGVQQAAIAALPLQITFDKTTNLLFPYPIKSVDKGSKGVLAQIAKGVENILQIKAARQGFAETNLTVVTADGKLYSFMLSYTDNPLILTIKIGSNINYPKSDALFSYRSDNEARVSDLTEQISTKKPILKGISDEKYDVAIGMDGVYIKDDKLYFQFSLANNSNVDYGVDAIRFYIRDKKKSKRTASQEIELSPVQVAGNTEIIRGQSRQNFVIALPKFTIPDKKLLFIELMEAGGGRHLSLKVQNKIIVGAKTIM</sequence>
<dbReference type="InterPro" id="IPR022298">
    <property type="entry name" value="Conjug_transposon_TraN"/>
</dbReference>
<protein>
    <submittedName>
        <fullName evidence="1">Conjugative transposon protein TraN</fullName>
    </submittedName>
</protein>
<evidence type="ECO:0000313" key="2">
    <source>
        <dbReference type="Proteomes" id="UP001214530"/>
    </source>
</evidence>
<accession>A0AAJ5W7C3</accession>
<dbReference type="EMBL" id="CP119313">
    <property type="protein sequence ID" value="WEK17892.1"/>
    <property type="molecule type" value="Genomic_DNA"/>
</dbReference>
<organism evidence="1 2">
    <name type="scientific">Candidatus Pedobacter colombiensis</name>
    <dbReference type="NCBI Taxonomy" id="3121371"/>
    <lineage>
        <taxon>Bacteria</taxon>
        <taxon>Pseudomonadati</taxon>
        <taxon>Bacteroidota</taxon>
        <taxon>Sphingobacteriia</taxon>
        <taxon>Sphingobacteriales</taxon>
        <taxon>Sphingobacteriaceae</taxon>
        <taxon>Pedobacter</taxon>
    </lineage>
</organism>
<reference evidence="1" key="1">
    <citation type="submission" date="2023-03" db="EMBL/GenBank/DDBJ databases">
        <title>Andean soil-derived lignocellulolytic bacterial consortium as a source of novel taxa and putative plastic-active enzymes.</title>
        <authorList>
            <person name="Diaz-Garcia L."/>
            <person name="Chuvochina M."/>
            <person name="Feuerriegel G."/>
            <person name="Bunk B."/>
            <person name="Sproer C."/>
            <person name="Streit W.R."/>
            <person name="Rodriguez L.M."/>
            <person name="Overmann J."/>
            <person name="Jimenez D.J."/>
        </authorList>
    </citation>
    <scope>NUCLEOTIDE SEQUENCE</scope>
    <source>
        <strain evidence="1">MAG 3858</strain>
    </source>
</reference>
<dbReference type="Pfam" id="PF13595">
    <property type="entry name" value="DUF4138"/>
    <property type="match status" value="1"/>
</dbReference>
<evidence type="ECO:0000313" key="1">
    <source>
        <dbReference type="EMBL" id="WEK17892.1"/>
    </source>
</evidence>